<keyword evidence="1" id="KW-0812">Transmembrane</keyword>
<organism evidence="2 3">
    <name type="scientific">Halalkalibacter krulwichiae</name>
    <dbReference type="NCBI Taxonomy" id="199441"/>
    <lineage>
        <taxon>Bacteria</taxon>
        <taxon>Bacillati</taxon>
        <taxon>Bacillota</taxon>
        <taxon>Bacilli</taxon>
        <taxon>Bacillales</taxon>
        <taxon>Bacillaceae</taxon>
        <taxon>Halalkalibacter</taxon>
    </lineage>
</organism>
<sequence>MELTLKIIEEWGNFPPFSVISSLFALFLLHQLNFLITMKIDRMFDS</sequence>
<proteinExistence type="predicted"/>
<dbReference type="AlphaFoldDB" id="A0A1X9M8V5"/>
<keyword evidence="3" id="KW-1185">Reference proteome</keyword>
<name>A0A1X9M8V5_9BACI</name>
<dbReference type="STRING" id="199441.BkAM31D_08445"/>
<gene>
    <name evidence="2" type="ORF">BkAM31D_08445</name>
</gene>
<reference evidence="2 3" key="1">
    <citation type="submission" date="2017-04" db="EMBL/GenBank/DDBJ databases">
        <title>Bacillus krulwichiae AM31D Genome sequencing and assembly.</title>
        <authorList>
            <person name="Krulwich T.A."/>
            <person name="Anastor L."/>
            <person name="Ehrlich R."/>
            <person name="Ehrlich G.D."/>
            <person name="Janto B."/>
        </authorList>
    </citation>
    <scope>NUCLEOTIDE SEQUENCE [LARGE SCALE GENOMIC DNA]</scope>
    <source>
        <strain evidence="2 3">AM31D</strain>
    </source>
</reference>
<accession>A0A1X9M8V5</accession>
<evidence type="ECO:0000256" key="1">
    <source>
        <dbReference type="SAM" id="Phobius"/>
    </source>
</evidence>
<evidence type="ECO:0000313" key="2">
    <source>
        <dbReference type="EMBL" id="ARK29889.1"/>
    </source>
</evidence>
<protein>
    <submittedName>
        <fullName evidence="2">Uncharacterized protein</fullName>
    </submittedName>
</protein>
<dbReference type="EMBL" id="CP020814">
    <property type="protein sequence ID" value="ARK29889.1"/>
    <property type="molecule type" value="Genomic_DNA"/>
</dbReference>
<dbReference type="RefSeq" id="WP_157108280.1">
    <property type="nucleotide sequence ID" value="NZ_CP020814.1"/>
</dbReference>
<feature type="transmembrane region" description="Helical" evidence="1">
    <location>
        <begin position="14"/>
        <end position="36"/>
    </location>
</feature>
<evidence type="ECO:0000313" key="3">
    <source>
        <dbReference type="Proteomes" id="UP000193006"/>
    </source>
</evidence>
<keyword evidence="1" id="KW-0472">Membrane</keyword>
<keyword evidence="1" id="KW-1133">Transmembrane helix</keyword>
<dbReference type="KEGG" id="bkw:BkAM31D_08445"/>
<dbReference type="Proteomes" id="UP000193006">
    <property type="component" value="Chromosome"/>
</dbReference>